<dbReference type="RefSeq" id="WP_173177308.1">
    <property type="nucleotide sequence ID" value="NZ_AP023189.1"/>
</dbReference>
<dbReference type="Proteomes" id="UP001054892">
    <property type="component" value="Unassembled WGS sequence"/>
</dbReference>
<keyword evidence="4" id="KW-1185">Reference proteome</keyword>
<dbReference type="EMBL" id="BQKM01000013">
    <property type="protein sequence ID" value="GJN54806.1"/>
    <property type="molecule type" value="Genomic_DNA"/>
</dbReference>
<protein>
    <recommendedName>
        <fullName evidence="5">DUF1652 domain-containing protein</fullName>
    </recommendedName>
</protein>
<organism evidence="1 3">
    <name type="scientific">Pseudomonas tohonis</name>
    <dbReference type="NCBI Taxonomy" id="2725477"/>
    <lineage>
        <taxon>Bacteria</taxon>
        <taxon>Pseudomonadati</taxon>
        <taxon>Pseudomonadota</taxon>
        <taxon>Gammaproteobacteria</taxon>
        <taxon>Pseudomonadales</taxon>
        <taxon>Pseudomonadaceae</taxon>
        <taxon>Pseudomonas</taxon>
    </lineage>
</organism>
<dbReference type="AlphaFoldDB" id="A0A6J4E8S5"/>
<evidence type="ECO:0000313" key="4">
    <source>
        <dbReference type="Proteomes" id="UP001054892"/>
    </source>
</evidence>
<dbReference type="Proteomes" id="UP000509383">
    <property type="component" value="Chromosome"/>
</dbReference>
<sequence>MALNHSEIERLFAKHMPICSCQAKSHDDGTTTLRFTHRDTHDTLTLDAMPDGQLQTERSIQRLCLTLEGEFTSLLARRDAPASRHG</sequence>
<proteinExistence type="predicted"/>
<gene>
    <name evidence="1" type="ORF">TUM18999_35550</name>
    <name evidence="2" type="ORF">TUM20286_45580</name>
</gene>
<name>A0A6J4E8S5_9PSED</name>
<evidence type="ECO:0000313" key="1">
    <source>
        <dbReference type="EMBL" id="BCG25364.1"/>
    </source>
</evidence>
<evidence type="ECO:0008006" key="5">
    <source>
        <dbReference type="Google" id="ProtNLM"/>
    </source>
</evidence>
<accession>A0A6J4E8S5</accession>
<dbReference type="EMBL" id="AP023189">
    <property type="protein sequence ID" value="BCG25364.1"/>
    <property type="molecule type" value="Genomic_DNA"/>
</dbReference>
<evidence type="ECO:0000313" key="2">
    <source>
        <dbReference type="EMBL" id="GJN54806.1"/>
    </source>
</evidence>
<reference evidence="1 3" key="1">
    <citation type="submission" date="2020-05" db="EMBL/GenBank/DDBJ databases">
        <title>Characterization of novel class B3 metallo-beta-lactamase from novel Pseudomonas species.</title>
        <authorList>
            <person name="Yamada K."/>
            <person name="Aoki K."/>
            <person name="Ishii Y."/>
        </authorList>
    </citation>
    <scope>NUCLEOTIDE SEQUENCE [LARGE SCALE GENOMIC DNA]</scope>
    <source>
        <strain evidence="1 3">TUM18999</strain>
        <strain evidence="2 4">TUM20286</strain>
    </source>
</reference>
<evidence type="ECO:0000313" key="3">
    <source>
        <dbReference type="Proteomes" id="UP000509383"/>
    </source>
</evidence>
<dbReference type="KEGG" id="ptw:TUM18999_35550"/>